<accession>A0A662D2U7</accession>
<feature type="domain" description="Leucine-binding protein" evidence="3">
    <location>
        <begin position="5"/>
        <end position="210"/>
    </location>
</feature>
<organism evidence="4 5">
    <name type="scientific">Aerophobetes bacterium</name>
    <dbReference type="NCBI Taxonomy" id="2030807"/>
    <lineage>
        <taxon>Bacteria</taxon>
        <taxon>Candidatus Aerophobota</taxon>
    </lineage>
</organism>
<dbReference type="Pfam" id="PF13458">
    <property type="entry name" value="Peripla_BP_6"/>
    <property type="match status" value="1"/>
</dbReference>
<evidence type="ECO:0000313" key="5">
    <source>
        <dbReference type="Proteomes" id="UP000280417"/>
    </source>
</evidence>
<keyword evidence="2" id="KW-0732">Signal</keyword>
<dbReference type="PANTHER" id="PTHR30483">
    <property type="entry name" value="LEUCINE-SPECIFIC-BINDING PROTEIN"/>
    <property type="match status" value="1"/>
</dbReference>
<protein>
    <recommendedName>
        <fullName evidence="3">Leucine-binding protein domain-containing protein</fullName>
    </recommendedName>
</protein>
<dbReference type="PANTHER" id="PTHR30483:SF37">
    <property type="entry name" value="ABC TRANSPORTER SUBSTRATE-BINDING PROTEIN"/>
    <property type="match status" value="1"/>
</dbReference>
<proteinExistence type="inferred from homology"/>
<comment type="similarity">
    <text evidence="1">Belongs to the leucine-binding protein family.</text>
</comment>
<evidence type="ECO:0000259" key="3">
    <source>
        <dbReference type="Pfam" id="PF13458"/>
    </source>
</evidence>
<gene>
    <name evidence="4" type="ORF">DRJ04_10060</name>
</gene>
<sequence length="251" mass="28006">MPKNEIRKLAVATEDTEFGSAAREQIHKFASERGYEVVESFLYAHASPDLTSESQRLVTSGADVYLFASYLADSILYIRTLKAMRATPKIIWGQDAGFIIPDFAKTLRADINGVITRAVFAATLAKVKPIAARINKLYREKTGYDFSGASARAFTGLQTWAYALNKAGSTDPEALRKAFNELHIPAEEHIMPWGDIEFGSLFPGETHQNIGGTGIIAQYQWDEKKGELTFEVIYPFEYATADMIYPFPGWK</sequence>
<dbReference type="SUPFAM" id="SSF53822">
    <property type="entry name" value="Periplasmic binding protein-like I"/>
    <property type="match status" value="1"/>
</dbReference>
<dbReference type="InterPro" id="IPR051010">
    <property type="entry name" value="BCAA_transport"/>
</dbReference>
<dbReference type="InterPro" id="IPR028081">
    <property type="entry name" value="Leu-bd"/>
</dbReference>
<name>A0A662D2U7_UNCAE</name>
<dbReference type="Gene3D" id="3.40.50.2300">
    <property type="match status" value="2"/>
</dbReference>
<dbReference type="AlphaFoldDB" id="A0A662D2U7"/>
<evidence type="ECO:0000256" key="1">
    <source>
        <dbReference type="ARBA" id="ARBA00010062"/>
    </source>
</evidence>
<evidence type="ECO:0000256" key="2">
    <source>
        <dbReference type="ARBA" id="ARBA00022729"/>
    </source>
</evidence>
<reference evidence="4 5" key="1">
    <citation type="submission" date="2018-06" db="EMBL/GenBank/DDBJ databases">
        <title>Extensive metabolic versatility and redundancy in microbially diverse, dynamic hydrothermal sediments.</title>
        <authorList>
            <person name="Dombrowski N."/>
            <person name="Teske A."/>
            <person name="Baker B.J."/>
        </authorList>
    </citation>
    <scope>NUCLEOTIDE SEQUENCE [LARGE SCALE GENOMIC DNA]</scope>
    <source>
        <strain evidence="4">B3_G15</strain>
    </source>
</reference>
<dbReference type="EMBL" id="QMQA01000378">
    <property type="protein sequence ID" value="RLE09246.1"/>
    <property type="molecule type" value="Genomic_DNA"/>
</dbReference>
<dbReference type="Proteomes" id="UP000280417">
    <property type="component" value="Unassembled WGS sequence"/>
</dbReference>
<evidence type="ECO:0000313" key="4">
    <source>
        <dbReference type="EMBL" id="RLE09246.1"/>
    </source>
</evidence>
<comment type="caution">
    <text evidence="4">The sequence shown here is derived from an EMBL/GenBank/DDBJ whole genome shotgun (WGS) entry which is preliminary data.</text>
</comment>
<dbReference type="InterPro" id="IPR028082">
    <property type="entry name" value="Peripla_BP_I"/>
</dbReference>